<organism evidence="10 11">
    <name type="scientific">Stephanodiscus triporus</name>
    <dbReference type="NCBI Taxonomy" id="2934178"/>
    <lineage>
        <taxon>Eukaryota</taxon>
        <taxon>Sar</taxon>
        <taxon>Stramenopiles</taxon>
        <taxon>Ochrophyta</taxon>
        <taxon>Bacillariophyta</taxon>
        <taxon>Coscinodiscophyceae</taxon>
        <taxon>Thalassiosirophycidae</taxon>
        <taxon>Stephanodiscales</taxon>
        <taxon>Stephanodiscaceae</taxon>
        <taxon>Stephanodiscus</taxon>
    </lineage>
</organism>
<reference evidence="10 11" key="1">
    <citation type="submission" date="2024-10" db="EMBL/GenBank/DDBJ databases">
        <title>Updated reference genomes for cyclostephanoid diatoms.</title>
        <authorList>
            <person name="Roberts W.R."/>
            <person name="Alverson A.J."/>
        </authorList>
    </citation>
    <scope>NUCLEOTIDE SEQUENCE [LARGE SCALE GENOMIC DNA]</scope>
    <source>
        <strain evidence="10 11">AJA276-08</strain>
    </source>
</reference>
<keyword evidence="3" id="KW-0926">Vacuole</keyword>
<evidence type="ECO:0000313" key="11">
    <source>
        <dbReference type="Proteomes" id="UP001530315"/>
    </source>
</evidence>
<evidence type="ECO:0000256" key="1">
    <source>
        <dbReference type="ARBA" id="ARBA00004592"/>
    </source>
</evidence>
<evidence type="ECO:0000313" key="10">
    <source>
        <dbReference type="EMBL" id="KAL3772442.1"/>
    </source>
</evidence>
<evidence type="ECO:0000256" key="4">
    <source>
        <dbReference type="ARBA" id="ARBA00022737"/>
    </source>
</evidence>
<dbReference type="Gene3D" id="1.25.10.10">
    <property type="entry name" value="Leucine-rich Repeat Variant"/>
    <property type="match status" value="1"/>
</dbReference>
<dbReference type="InterPro" id="IPR011989">
    <property type="entry name" value="ARM-like"/>
</dbReference>
<keyword evidence="11" id="KW-1185">Reference proteome</keyword>
<feature type="compositionally biased region" description="Basic and acidic residues" evidence="8">
    <location>
        <begin position="140"/>
        <end position="149"/>
    </location>
</feature>
<keyword evidence="5" id="KW-0472">Membrane</keyword>
<feature type="compositionally biased region" description="Basic and acidic residues" evidence="8">
    <location>
        <begin position="101"/>
        <end position="114"/>
    </location>
</feature>
<keyword evidence="9" id="KW-0732">Signal</keyword>
<comment type="subcellular location">
    <subcellularLocation>
        <location evidence="1">Vacuole membrane</location>
        <topology evidence="1">Lipid-anchor</topology>
    </subcellularLocation>
</comment>
<name>A0ABD3N914_9STRA</name>
<evidence type="ECO:0000256" key="7">
    <source>
        <dbReference type="ARBA" id="ARBA00026209"/>
    </source>
</evidence>
<feature type="region of interest" description="Disordered" evidence="8">
    <location>
        <begin position="37"/>
        <end position="155"/>
    </location>
</feature>
<gene>
    <name evidence="10" type="ORF">ACHAW5_008732</name>
</gene>
<dbReference type="PANTHER" id="PTHR47249:SF1">
    <property type="entry name" value="VACUOLAR PROTEIN 8"/>
    <property type="match status" value="1"/>
</dbReference>
<dbReference type="Proteomes" id="UP001530315">
    <property type="component" value="Unassembled WGS sequence"/>
</dbReference>
<protein>
    <recommendedName>
        <fullName evidence="7">Vacuolar protein 8</fullName>
    </recommendedName>
</protein>
<feature type="compositionally biased region" description="Acidic residues" evidence="8">
    <location>
        <begin position="80"/>
        <end position="100"/>
    </location>
</feature>
<dbReference type="AlphaFoldDB" id="A0ABD3N914"/>
<accession>A0ABD3N914</accession>
<evidence type="ECO:0000256" key="2">
    <source>
        <dbReference type="ARBA" id="ARBA00005462"/>
    </source>
</evidence>
<comment type="caution">
    <text evidence="10">The sequence shown here is derived from an EMBL/GenBank/DDBJ whole genome shotgun (WGS) entry which is preliminary data.</text>
</comment>
<evidence type="ECO:0000256" key="5">
    <source>
        <dbReference type="ARBA" id="ARBA00023136"/>
    </source>
</evidence>
<dbReference type="InterPro" id="IPR000225">
    <property type="entry name" value="Armadillo"/>
</dbReference>
<feature type="chain" id="PRO_5044754478" description="Vacuolar protein 8" evidence="9">
    <location>
        <begin position="26"/>
        <end position="566"/>
    </location>
</feature>
<comment type="similarity">
    <text evidence="2">Belongs to the beta-catenin family.</text>
</comment>
<dbReference type="EMBL" id="JALLAZ020001578">
    <property type="protein sequence ID" value="KAL3772442.1"/>
    <property type="molecule type" value="Genomic_DNA"/>
</dbReference>
<evidence type="ECO:0000256" key="3">
    <source>
        <dbReference type="ARBA" id="ARBA00022554"/>
    </source>
</evidence>
<evidence type="ECO:0000256" key="9">
    <source>
        <dbReference type="SAM" id="SignalP"/>
    </source>
</evidence>
<dbReference type="PANTHER" id="PTHR47249">
    <property type="entry name" value="VACUOLAR PROTEIN 8"/>
    <property type="match status" value="1"/>
</dbReference>
<dbReference type="SMART" id="SM00185">
    <property type="entry name" value="ARM"/>
    <property type="match status" value="2"/>
</dbReference>
<dbReference type="GO" id="GO:0005774">
    <property type="term" value="C:vacuolar membrane"/>
    <property type="evidence" value="ECO:0007669"/>
    <property type="project" value="UniProtKB-SubCell"/>
</dbReference>
<feature type="compositionally biased region" description="Acidic residues" evidence="8">
    <location>
        <begin position="56"/>
        <end position="68"/>
    </location>
</feature>
<feature type="signal peptide" evidence="9">
    <location>
        <begin position="1"/>
        <end position="25"/>
    </location>
</feature>
<dbReference type="InterPro" id="IPR045156">
    <property type="entry name" value="Vac8"/>
</dbReference>
<keyword evidence="6" id="KW-0449">Lipoprotein</keyword>
<evidence type="ECO:0000256" key="6">
    <source>
        <dbReference type="ARBA" id="ARBA00023288"/>
    </source>
</evidence>
<keyword evidence="4" id="KW-0677">Repeat</keyword>
<dbReference type="InterPro" id="IPR016024">
    <property type="entry name" value="ARM-type_fold"/>
</dbReference>
<dbReference type="SUPFAM" id="SSF48371">
    <property type="entry name" value="ARM repeat"/>
    <property type="match status" value="1"/>
</dbReference>
<proteinExistence type="inferred from homology"/>
<evidence type="ECO:0000256" key="8">
    <source>
        <dbReference type="SAM" id="MobiDB-lite"/>
    </source>
</evidence>
<sequence>MSADKNRTKIVVVSVLALAALLSSASFRGGALLAPGTTTAVRRDGGSWTTTPSRADDDDDDGDDDGWGDDGVPNAYDGGFLDDDDDNGNDDDDDDDDENTNDDRDGIAHHHDEGDSLSETTRPGGGPDDDNFAGGGTDDDEHRPEDNERRRRRRRVTKDSLPIYLLDTTANRTAVTSWGELAGKWDRTTRYEDLLEMAKTIPSLPPASSTSRRKKTSARRRTVVMIHCGPKTGSTTLRAACRANLRETCGAERSKGRKWFAPPGYTDESVLYPLIRRCVNTTHFCVKDVDMPIDVPAFRDDVALFVHMFPFRDYDGWTTSAMKQQYDRGGTKACERTREFLEECKHNNMEIDFRKYGKARLSVFKDEVVRRMNRFRDERHVFLLYHHLELSDVLGRLSVEYDVPSLPRSDARKKGKRPEGTCDPALLEMFHSREIAFGLADLSTNPEVHERLVKKGGIETLVGLLTTAQDAEAQQFAALAVANTASTKALCNDIVRLNGVVAGLVQYVRNEQGDSIGRQYSAMALGNLLAEPGAHETVVHSDAVAALIVMLKNCCDAREMEVQLDG</sequence>